<dbReference type="Pfam" id="PF05362">
    <property type="entry name" value="Lon_C"/>
    <property type="match status" value="1"/>
</dbReference>
<sequence length="635" mass="68702">MRRSPEERLRREIAALYDVLTEALGTEKVVMRAGKLGTLKEMRSQAIPDRLLALQRLVFEDPTLETRPGKAQYKAVINEIEDRLADLLAQRSVGDALEAKVNAKMVARHQEYLRELRLEALREDAGPETPATQRRLSELEALDARGLARAALDVLRPRALDQVVGQESAIKALIAKLASPYPQHVILYGPPGVGKTTVARLALELAKTRAHAPFAAAPPFVEAAGTTLRWDHRETTNPLLGSVHDPIYQGARRDFAEGGVPEPKLGLVTKAHGGVLFIDEIGEMDPAMQTRLLKVLEDKRVHFESSYYDELDPNVPAYVKKLFRDGAPADFVLIGATTRDPDAIDAAIRSRCAAVYFEPLTQTQVARIVREAAQRLGAKLNRRVADLIASYTIEGRKAVQILADAYGHALERAGGRSASVREEDVLEVVQAGRIVQHTPSRARRTKEIGKAHGLGVLQYVGSIVEIEAAAFPAREPRKGMVRFNDTAGSMARDAVFNAASVLRAITGTDPSDYDLHVNVVGGGNIDGPSAGLAFFLALHSALARVALPQDVAVTGEISLAGSVRGVGGVVEKLYAARQAGMRAIVIPRENARDIEAAPEGIDVIAVGTVVEAFAALGLRVPVPPAPRSRSRKVSR</sequence>
<keyword evidence="9" id="KW-1185">Reference proteome</keyword>
<dbReference type="InterPro" id="IPR003593">
    <property type="entry name" value="AAA+_ATPase"/>
</dbReference>
<dbReference type="PRINTS" id="PR00830">
    <property type="entry name" value="ENDOLAPTASE"/>
</dbReference>
<dbReference type="RefSeq" id="WP_317995054.1">
    <property type="nucleotide sequence ID" value="NZ_AP025523.1"/>
</dbReference>
<feature type="active site" evidence="5">
    <location>
        <position position="572"/>
    </location>
</feature>
<feature type="domain" description="Lon proteolytic" evidence="7">
    <location>
        <begin position="445"/>
        <end position="619"/>
    </location>
</feature>
<reference evidence="8 9" key="1">
    <citation type="journal article" date="2022" name="ISME Commun">
        <title>Vulcanimicrobium alpinus gen. nov. sp. nov., the first cultivated representative of the candidate phylum 'Eremiobacterota', is a metabolically versatile aerobic anoxygenic phototroph.</title>
        <authorList>
            <person name="Yabe S."/>
            <person name="Muto K."/>
            <person name="Abe K."/>
            <person name="Yokota A."/>
            <person name="Staudigel H."/>
            <person name="Tebo B.M."/>
        </authorList>
    </citation>
    <scope>NUCLEOTIDE SEQUENCE [LARGE SCALE GENOMIC DNA]</scope>
    <source>
        <strain evidence="8 9">WC8-2</strain>
    </source>
</reference>
<dbReference type="Gene3D" id="3.40.50.300">
    <property type="entry name" value="P-loop containing nucleotide triphosphate hydrolases"/>
    <property type="match status" value="2"/>
</dbReference>
<dbReference type="GO" id="GO:0005524">
    <property type="term" value="F:ATP binding"/>
    <property type="evidence" value="ECO:0007669"/>
    <property type="project" value="InterPro"/>
</dbReference>
<feature type="domain" description="Sigma-54 factor interaction" evidence="6">
    <location>
        <begin position="170"/>
        <end position="340"/>
    </location>
</feature>
<dbReference type="InterPro" id="IPR002078">
    <property type="entry name" value="Sigma_54_int"/>
</dbReference>
<dbReference type="GO" id="GO:0006508">
    <property type="term" value="P:proteolysis"/>
    <property type="evidence" value="ECO:0007669"/>
    <property type="project" value="UniProtKB-KW"/>
</dbReference>
<evidence type="ECO:0000256" key="3">
    <source>
        <dbReference type="ARBA" id="ARBA00022825"/>
    </source>
</evidence>
<evidence type="ECO:0000259" key="7">
    <source>
        <dbReference type="PROSITE" id="PS51786"/>
    </source>
</evidence>
<evidence type="ECO:0000313" key="8">
    <source>
        <dbReference type="EMBL" id="BDE07463.1"/>
    </source>
</evidence>
<dbReference type="GO" id="GO:0030163">
    <property type="term" value="P:protein catabolic process"/>
    <property type="evidence" value="ECO:0007669"/>
    <property type="project" value="InterPro"/>
</dbReference>
<name>A0AAN1XZT9_UNVUL</name>
<dbReference type="Proteomes" id="UP001317532">
    <property type="component" value="Chromosome"/>
</dbReference>
<evidence type="ECO:0000256" key="2">
    <source>
        <dbReference type="ARBA" id="ARBA00022801"/>
    </source>
</evidence>
<dbReference type="GO" id="GO:0006355">
    <property type="term" value="P:regulation of DNA-templated transcription"/>
    <property type="evidence" value="ECO:0007669"/>
    <property type="project" value="InterPro"/>
</dbReference>
<dbReference type="Gene3D" id="3.30.230.10">
    <property type="match status" value="1"/>
</dbReference>
<dbReference type="PANTHER" id="PTHR10046">
    <property type="entry name" value="ATP DEPENDENT LON PROTEASE FAMILY MEMBER"/>
    <property type="match status" value="1"/>
</dbReference>
<dbReference type="GO" id="GO:0004252">
    <property type="term" value="F:serine-type endopeptidase activity"/>
    <property type="evidence" value="ECO:0007669"/>
    <property type="project" value="UniProtKB-UniRule"/>
</dbReference>
<dbReference type="InterPro" id="IPR014252">
    <property type="entry name" value="Spore_LonC"/>
</dbReference>
<keyword evidence="1 5" id="KW-0645">Protease</keyword>
<evidence type="ECO:0000256" key="1">
    <source>
        <dbReference type="ARBA" id="ARBA00022670"/>
    </source>
</evidence>
<dbReference type="SMART" id="SM00382">
    <property type="entry name" value="AAA"/>
    <property type="match status" value="1"/>
</dbReference>
<dbReference type="SUPFAM" id="SSF52540">
    <property type="entry name" value="P-loop containing nucleoside triphosphate hydrolases"/>
    <property type="match status" value="1"/>
</dbReference>
<protein>
    <recommendedName>
        <fullName evidence="5">endopeptidase La</fullName>
        <ecNumber evidence="5">3.4.21.53</ecNumber>
    </recommendedName>
</protein>
<keyword evidence="3 5" id="KW-0720">Serine protease</keyword>
<dbReference type="CDD" id="cd00009">
    <property type="entry name" value="AAA"/>
    <property type="match status" value="1"/>
</dbReference>
<dbReference type="InterPro" id="IPR027417">
    <property type="entry name" value="P-loop_NTPase"/>
</dbReference>
<comment type="similarity">
    <text evidence="5">Belongs to the peptidase S16 family.</text>
</comment>
<evidence type="ECO:0000256" key="5">
    <source>
        <dbReference type="PROSITE-ProRule" id="PRU01122"/>
    </source>
</evidence>
<dbReference type="PROSITE" id="PS51786">
    <property type="entry name" value="LON_PROTEOLYTIC"/>
    <property type="match status" value="1"/>
</dbReference>
<dbReference type="InterPro" id="IPR020568">
    <property type="entry name" value="Ribosomal_Su5_D2-typ_SF"/>
</dbReference>
<dbReference type="PROSITE" id="PS50045">
    <property type="entry name" value="SIGMA54_INTERACT_4"/>
    <property type="match status" value="1"/>
</dbReference>
<dbReference type="Pfam" id="PF01078">
    <property type="entry name" value="Mg_chelatase"/>
    <property type="match status" value="1"/>
</dbReference>
<dbReference type="NCBIfam" id="TIGR02903">
    <property type="entry name" value="spore_lon_C"/>
    <property type="match status" value="1"/>
</dbReference>
<feature type="active site" evidence="5">
    <location>
        <position position="529"/>
    </location>
</feature>
<dbReference type="InterPro" id="IPR008269">
    <property type="entry name" value="Lon_proteolytic"/>
</dbReference>
<proteinExistence type="inferred from homology"/>
<dbReference type="InterPro" id="IPR000523">
    <property type="entry name" value="Mg_chelatse_chII-like_cat_dom"/>
</dbReference>
<dbReference type="EMBL" id="AP025523">
    <property type="protein sequence ID" value="BDE07463.1"/>
    <property type="molecule type" value="Genomic_DNA"/>
</dbReference>
<evidence type="ECO:0000259" key="6">
    <source>
        <dbReference type="PROSITE" id="PS50045"/>
    </source>
</evidence>
<comment type="subunit">
    <text evidence="4">Homohexamer. Organized in a ring with a central cavity.</text>
</comment>
<dbReference type="GO" id="GO:0004176">
    <property type="term" value="F:ATP-dependent peptidase activity"/>
    <property type="evidence" value="ECO:0007669"/>
    <property type="project" value="UniProtKB-UniRule"/>
</dbReference>
<evidence type="ECO:0000256" key="4">
    <source>
        <dbReference type="ARBA" id="ARBA00026070"/>
    </source>
</evidence>
<dbReference type="SUPFAM" id="SSF54211">
    <property type="entry name" value="Ribosomal protein S5 domain 2-like"/>
    <property type="match status" value="1"/>
</dbReference>
<dbReference type="KEGG" id="vab:WPS_27390"/>
<dbReference type="InterPro" id="IPR014721">
    <property type="entry name" value="Ribsml_uS5_D2-typ_fold_subgr"/>
</dbReference>
<keyword evidence="2 5" id="KW-0378">Hydrolase</keyword>
<dbReference type="AlphaFoldDB" id="A0AAN1XZT9"/>
<comment type="catalytic activity">
    <reaction evidence="5">
        <text>Hydrolysis of proteins in presence of ATP.</text>
        <dbReference type="EC" id="3.4.21.53"/>
    </reaction>
</comment>
<dbReference type="InterPro" id="IPR027065">
    <property type="entry name" value="Lon_Prtase"/>
</dbReference>
<evidence type="ECO:0000313" key="9">
    <source>
        <dbReference type="Proteomes" id="UP001317532"/>
    </source>
</evidence>
<dbReference type="EC" id="3.4.21.53" evidence="5"/>
<gene>
    <name evidence="8" type="ORF">WPS_27390</name>
</gene>
<organism evidence="8 9">
    <name type="scientific">Vulcanimicrobium alpinum</name>
    <dbReference type="NCBI Taxonomy" id="3016050"/>
    <lineage>
        <taxon>Bacteria</taxon>
        <taxon>Bacillati</taxon>
        <taxon>Vulcanimicrobiota</taxon>
        <taxon>Vulcanimicrobiia</taxon>
        <taxon>Vulcanimicrobiales</taxon>
        <taxon>Vulcanimicrobiaceae</taxon>
        <taxon>Vulcanimicrobium</taxon>
    </lineage>
</organism>
<accession>A0AAN1XZT9</accession>